<gene>
    <name evidence="1" type="ORF">BDW02DRAFT_208271</name>
</gene>
<dbReference type="Proteomes" id="UP000800040">
    <property type="component" value="Unassembled WGS sequence"/>
</dbReference>
<name>A0A6A5KQV6_9PLEO</name>
<organism evidence="1 2">
    <name type="scientific">Decorospora gaudefroyi</name>
    <dbReference type="NCBI Taxonomy" id="184978"/>
    <lineage>
        <taxon>Eukaryota</taxon>
        <taxon>Fungi</taxon>
        <taxon>Dikarya</taxon>
        <taxon>Ascomycota</taxon>
        <taxon>Pezizomycotina</taxon>
        <taxon>Dothideomycetes</taxon>
        <taxon>Pleosporomycetidae</taxon>
        <taxon>Pleosporales</taxon>
        <taxon>Pleosporineae</taxon>
        <taxon>Pleosporaceae</taxon>
        <taxon>Decorospora</taxon>
    </lineage>
</organism>
<dbReference type="AlphaFoldDB" id="A0A6A5KQV6"/>
<protein>
    <submittedName>
        <fullName evidence="1">Uncharacterized protein</fullName>
    </submittedName>
</protein>
<keyword evidence="2" id="KW-1185">Reference proteome</keyword>
<dbReference type="EMBL" id="ML975269">
    <property type="protein sequence ID" value="KAF1836784.1"/>
    <property type="molecule type" value="Genomic_DNA"/>
</dbReference>
<reference evidence="1" key="1">
    <citation type="submission" date="2020-01" db="EMBL/GenBank/DDBJ databases">
        <authorList>
            <consortium name="DOE Joint Genome Institute"/>
            <person name="Haridas S."/>
            <person name="Albert R."/>
            <person name="Binder M."/>
            <person name="Bloem J."/>
            <person name="Labutti K."/>
            <person name="Salamov A."/>
            <person name="Andreopoulos B."/>
            <person name="Baker S.E."/>
            <person name="Barry K."/>
            <person name="Bills G."/>
            <person name="Bluhm B.H."/>
            <person name="Cannon C."/>
            <person name="Castanera R."/>
            <person name="Culley D.E."/>
            <person name="Daum C."/>
            <person name="Ezra D."/>
            <person name="Gonzalez J.B."/>
            <person name="Henrissat B."/>
            <person name="Kuo A."/>
            <person name="Liang C."/>
            <person name="Lipzen A."/>
            <person name="Lutzoni F."/>
            <person name="Magnuson J."/>
            <person name="Mondo S."/>
            <person name="Nolan M."/>
            <person name="Ohm R."/>
            <person name="Pangilinan J."/>
            <person name="Park H.-J."/>
            <person name="Ramirez L."/>
            <person name="Alfaro M."/>
            <person name="Sun H."/>
            <person name="Tritt A."/>
            <person name="Yoshinaga Y."/>
            <person name="Zwiers L.-H."/>
            <person name="Turgeon B.G."/>
            <person name="Goodwin S.B."/>
            <person name="Spatafora J.W."/>
            <person name="Crous P.W."/>
            <person name="Grigoriev I.V."/>
        </authorList>
    </citation>
    <scope>NUCLEOTIDE SEQUENCE</scope>
    <source>
        <strain evidence="1">P77</strain>
    </source>
</reference>
<evidence type="ECO:0000313" key="2">
    <source>
        <dbReference type="Proteomes" id="UP000800040"/>
    </source>
</evidence>
<accession>A0A6A5KQV6</accession>
<sequence length="89" mass="10352">MQRAGNALFSLVYKLRFGLSAWRKHPRRSCLIRQPRIISKLFPPCLHPSFISLSTHLTGPAYFVCSTLHHHVKRLKLERYPREGPSHCC</sequence>
<evidence type="ECO:0000313" key="1">
    <source>
        <dbReference type="EMBL" id="KAF1836784.1"/>
    </source>
</evidence>
<proteinExistence type="predicted"/>